<dbReference type="EMBL" id="JACCCZ010000001">
    <property type="protein sequence ID" value="NYG02845.1"/>
    <property type="molecule type" value="Genomic_DNA"/>
</dbReference>
<protein>
    <submittedName>
        <fullName evidence="2">Uncharacterized protein</fullName>
    </submittedName>
</protein>
<name>A0A852W985_PSEA5</name>
<evidence type="ECO:0000256" key="1">
    <source>
        <dbReference type="SAM" id="MobiDB-lite"/>
    </source>
</evidence>
<proteinExistence type="predicted"/>
<evidence type="ECO:0000313" key="2">
    <source>
        <dbReference type="EMBL" id="NYG02845.1"/>
    </source>
</evidence>
<organism evidence="2 3">
    <name type="scientific">Pseudonocardia alni</name>
    <name type="common">Amycolata alni</name>
    <dbReference type="NCBI Taxonomy" id="33907"/>
    <lineage>
        <taxon>Bacteria</taxon>
        <taxon>Bacillati</taxon>
        <taxon>Actinomycetota</taxon>
        <taxon>Actinomycetes</taxon>
        <taxon>Pseudonocardiales</taxon>
        <taxon>Pseudonocardiaceae</taxon>
        <taxon>Pseudonocardia</taxon>
    </lineage>
</organism>
<keyword evidence="3" id="KW-1185">Reference proteome</keyword>
<dbReference type="AlphaFoldDB" id="A0A852W985"/>
<gene>
    <name evidence="2" type="ORF">HDA37_003130</name>
</gene>
<feature type="region of interest" description="Disordered" evidence="1">
    <location>
        <begin position="1"/>
        <end position="50"/>
    </location>
</feature>
<comment type="caution">
    <text evidence="2">The sequence shown here is derived from an EMBL/GenBank/DDBJ whole genome shotgun (WGS) entry which is preliminary data.</text>
</comment>
<dbReference type="RefSeq" id="WP_157818392.1">
    <property type="nucleotide sequence ID" value="NZ_JACCCZ010000001.1"/>
</dbReference>
<evidence type="ECO:0000313" key="3">
    <source>
        <dbReference type="Proteomes" id="UP000549695"/>
    </source>
</evidence>
<dbReference type="Proteomes" id="UP000549695">
    <property type="component" value="Unassembled WGS sequence"/>
</dbReference>
<feature type="compositionally biased region" description="Basic and acidic residues" evidence="1">
    <location>
        <begin position="9"/>
        <end position="19"/>
    </location>
</feature>
<feature type="compositionally biased region" description="Pro residues" evidence="1">
    <location>
        <begin position="24"/>
        <end position="36"/>
    </location>
</feature>
<accession>A0A852W985</accession>
<dbReference type="GeneID" id="98052865"/>
<reference evidence="2 3" key="1">
    <citation type="submission" date="2020-07" db="EMBL/GenBank/DDBJ databases">
        <title>Sequencing the genomes of 1000 actinobacteria strains.</title>
        <authorList>
            <person name="Klenk H.-P."/>
        </authorList>
    </citation>
    <scope>NUCLEOTIDE SEQUENCE [LARGE SCALE GENOMIC DNA]</scope>
    <source>
        <strain evidence="2 3">DSM 44749</strain>
    </source>
</reference>
<sequence length="50" mass="5377">MAESDGTLPDEHDHPDRAHRAGPLPDPLRPGHPRPGPLRIRSTASHGAAR</sequence>